<dbReference type="Pfam" id="PF08352">
    <property type="entry name" value="oligo_HPY"/>
    <property type="match status" value="1"/>
</dbReference>
<dbReference type="InterPro" id="IPR017871">
    <property type="entry name" value="ABC_transporter-like_CS"/>
</dbReference>
<reference evidence="6 7" key="1">
    <citation type="submission" date="2017-02" db="EMBL/GenBank/DDBJ databases">
        <authorList>
            <person name="Peterson S.W."/>
        </authorList>
    </citation>
    <scope>NUCLEOTIDE SEQUENCE [LARGE SCALE GENOMIC DNA]</scope>
    <source>
        <strain evidence="6 7">M1</strain>
    </source>
</reference>
<sequence length="323" mass="36346">MNEPLLEVKNLKKYFPVTGGFFKKTIGYVKAADDISFEIKKRETLGLVGESGCGKSTIGRSILRLHEPTSGEVYYKGKNVIRASKNEMKKLRKEMQIVFQDPYSSLNPRMTVGQIISEPIVQHGIMKNGKKLEERIKELLEKCGLASYHTNRYPHQFSGGQRQRIGIARALTLNPSFIVADEPVSALDVSIQSQVLNLMMDLQEELGLSYLFISHDLSVVRHISNRIGVMYLGSLVELSGKKDLFESPKHPYTKALLSAIPEANPRKRKKQVILKGDIPSNVNPPSGCKFHTRCPYVMDICKEASPEFRELGDKHFVACHMAK</sequence>
<dbReference type="PANTHER" id="PTHR43776:SF8">
    <property type="entry name" value="ABC TRANSPORTER, ATP-BINDING PROTEIN"/>
    <property type="match status" value="1"/>
</dbReference>
<keyword evidence="2" id="KW-0813">Transport</keyword>
<dbReference type="RefSeq" id="WP_079492565.1">
    <property type="nucleotide sequence ID" value="NZ_FUZT01000007.1"/>
</dbReference>
<keyword evidence="7" id="KW-1185">Reference proteome</keyword>
<dbReference type="FunFam" id="3.40.50.300:FF:000016">
    <property type="entry name" value="Oligopeptide ABC transporter ATP-binding component"/>
    <property type="match status" value="1"/>
</dbReference>
<feature type="domain" description="ABC transporter" evidence="5">
    <location>
        <begin position="6"/>
        <end position="257"/>
    </location>
</feature>
<dbReference type="InterPro" id="IPR050319">
    <property type="entry name" value="ABC_transp_ATP-bind"/>
</dbReference>
<dbReference type="GO" id="GO:0005524">
    <property type="term" value="F:ATP binding"/>
    <property type="evidence" value="ECO:0007669"/>
    <property type="project" value="UniProtKB-KW"/>
</dbReference>
<evidence type="ECO:0000313" key="6">
    <source>
        <dbReference type="EMBL" id="SKC75884.1"/>
    </source>
</evidence>
<organism evidence="6 7">
    <name type="scientific">Maledivibacter halophilus</name>
    <dbReference type="NCBI Taxonomy" id="36842"/>
    <lineage>
        <taxon>Bacteria</taxon>
        <taxon>Bacillati</taxon>
        <taxon>Bacillota</taxon>
        <taxon>Clostridia</taxon>
        <taxon>Peptostreptococcales</taxon>
        <taxon>Caminicellaceae</taxon>
        <taxon>Maledivibacter</taxon>
    </lineage>
</organism>
<dbReference type="PROSITE" id="PS00211">
    <property type="entry name" value="ABC_TRANSPORTER_1"/>
    <property type="match status" value="1"/>
</dbReference>
<accession>A0A1T5LJ33</accession>
<evidence type="ECO:0000256" key="4">
    <source>
        <dbReference type="ARBA" id="ARBA00022840"/>
    </source>
</evidence>
<dbReference type="GO" id="GO:0016887">
    <property type="term" value="F:ATP hydrolysis activity"/>
    <property type="evidence" value="ECO:0007669"/>
    <property type="project" value="InterPro"/>
</dbReference>
<dbReference type="SUPFAM" id="SSF52540">
    <property type="entry name" value="P-loop containing nucleoside triphosphate hydrolases"/>
    <property type="match status" value="1"/>
</dbReference>
<dbReference type="InterPro" id="IPR003439">
    <property type="entry name" value="ABC_transporter-like_ATP-bd"/>
</dbReference>
<dbReference type="Proteomes" id="UP000190285">
    <property type="component" value="Unassembled WGS sequence"/>
</dbReference>
<name>A0A1T5LJ33_9FIRM</name>
<dbReference type="AlphaFoldDB" id="A0A1T5LJ33"/>
<dbReference type="GO" id="GO:0015833">
    <property type="term" value="P:peptide transport"/>
    <property type="evidence" value="ECO:0007669"/>
    <property type="project" value="InterPro"/>
</dbReference>
<evidence type="ECO:0000256" key="1">
    <source>
        <dbReference type="ARBA" id="ARBA00005417"/>
    </source>
</evidence>
<dbReference type="InterPro" id="IPR027417">
    <property type="entry name" value="P-loop_NTPase"/>
</dbReference>
<protein>
    <submittedName>
        <fullName evidence="6">Peptide/nickel transport system ATP-binding protein</fullName>
    </submittedName>
</protein>
<keyword evidence="3" id="KW-0547">Nucleotide-binding</keyword>
<dbReference type="STRING" id="36842.SAMN02194393_02913"/>
<dbReference type="CDD" id="cd03257">
    <property type="entry name" value="ABC_NikE_OppD_transporters"/>
    <property type="match status" value="1"/>
</dbReference>
<dbReference type="GO" id="GO:0055085">
    <property type="term" value="P:transmembrane transport"/>
    <property type="evidence" value="ECO:0007669"/>
    <property type="project" value="UniProtKB-ARBA"/>
</dbReference>
<dbReference type="InterPro" id="IPR003593">
    <property type="entry name" value="AAA+_ATPase"/>
</dbReference>
<dbReference type="PROSITE" id="PS50893">
    <property type="entry name" value="ABC_TRANSPORTER_2"/>
    <property type="match status" value="1"/>
</dbReference>
<keyword evidence="4 6" id="KW-0067">ATP-binding</keyword>
<dbReference type="NCBIfam" id="NF008453">
    <property type="entry name" value="PRK11308.1"/>
    <property type="match status" value="1"/>
</dbReference>
<dbReference type="InterPro" id="IPR013563">
    <property type="entry name" value="Oligopep_ABC_C"/>
</dbReference>
<dbReference type="SMART" id="SM00382">
    <property type="entry name" value="AAA"/>
    <property type="match status" value="1"/>
</dbReference>
<dbReference type="Gene3D" id="3.40.50.300">
    <property type="entry name" value="P-loop containing nucleotide triphosphate hydrolases"/>
    <property type="match status" value="1"/>
</dbReference>
<evidence type="ECO:0000259" key="5">
    <source>
        <dbReference type="PROSITE" id="PS50893"/>
    </source>
</evidence>
<dbReference type="Pfam" id="PF00005">
    <property type="entry name" value="ABC_tran"/>
    <property type="match status" value="1"/>
</dbReference>
<evidence type="ECO:0000256" key="2">
    <source>
        <dbReference type="ARBA" id="ARBA00022448"/>
    </source>
</evidence>
<evidence type="ECO:0000256" key="3">
    <source>
        <dbReference type="ARBA" id="ARBA00022741"/>
    </source>
</evidence>
<proteinExistence type="inferred from homology"/>
<gene>
    <name evidence="6" type="ORF">SAMN02194393_02913</name>
</gene>
<dbReference type="OrthoDB" id="9806285at2"/>
<comment type="similarity">
    <text evidence="1">Belongs to the ABC transporter superfamily.</text>
</comment>
<dbReference type="PANTHER" id="PTHR43776">
    <property type="entry name" value="TRANSPORT ATP-BINDING PROTEIN"/>
    <property type="match status" value="1"/>
</dbReference>
<dbReference type="EMBL" id="FUZT01000007">
    <property type="protein sequence ID" value="SKC75884.1"/>
    <property type="molecule type" value="Genomic_DNA"/>
</dbReference>
<dbReference type="NCBIfam" id="TIGR01727">
    <property type="entry name" value="oligo_HPY"/>
    <property type="match status" value="1"/>
</dbReference>
<evidence type="ECO:0000313" key="7">
    <source>
        <dbReference type="Proteomes" id="UP000190285"/>
    </source>
</evidence>